<accession>A0A4Z1D6V3</accession>
<dbReference type="EMBL" id="SRRT01000003">
    <property type="protein sequence ID" value="TGN78110.1"/>
    <property type="molecule type" value="Genomic_DNA"/>
</dbReference>
<name>A0A4Z1D6V3_9ACTN</name>
<evidence type="ECO:0000259" key="2">
    <source>
        <dbReference type="PROSITE" id="PS51084"/>
    </source>
</evidence>
<dbReference type="InterPro" id="IPR011146">
    <property type="entry name" value="HIT-like"/>
</dbReference>
<gene>
    <name evidence="3" type="ORF">E5083_13025</name>
</gene>
<dbReference type="PROSITE" id="PS51084">
    <property type="entry name" value="HIT_2"/>
    <property type="match status" value="1"/>
</dbReference>
<dbReference type="InterPro" id="IPR013216">
    <property type="entry name" value="Methyltransf_11"/>
</dbReference>
<keyword evidence="3" id="KW-0808">Transferase</keyword>
<organism evidence="3 4">
    <name type="scientific">Streptomyces bauhiniae</name>
    <dbReference type="NCBI Taxonomy" id="2340725"/>
    <lineage>
        <taxon>Bacteria</taxon>
        <taxon>Bacillati</taxon>
        <taxon>Actinomycetota</taxon>
        <taxon>Actinomycetes</taxon>
        <taxon>Kitasatosporales</taxon>
        <taxon>Streptomycetaceae</taxon>
        <taxon>Streptomyces</taxon>
    </lineage>
</organism>
<dbReference type="Pfam" id="PF08241">
    <property type="entry name" value="Methyltransf_11"/>
    <property type="match status" value="1"/>
</dbReference>
<dbReference type="Gene3D" id="3.30.428.10">
    <property type="entry name" value="HIT-like"/>
    <property type="match status" value="1"/>
</dbReference>
<dbReference type="GO" id="GO:0032259">
    <property type="term" value="P:methylation"/>
    <property type="evidence" value="ECO:0007669"/>
    <property type="project" value="UniProtKB-KW"/>
</dbReference>
<feature type="domain" description="HIT" evidence="2">
    <location>
        <begin position="79"/>
        <end position="161"/>
    </location>
</feature>
<keyword evidence="4" id="KW-1185">Reference proteome</keyword>
<dbReference type="Proteomes" id="UP000298159">
    <property type="component" value="Unassembled WGS sequence"/>
</dbReference>
<sequence length="456" mass="49430">MNAGTRRGLREGLALLSAEEDAPCEMCDEVSAFGAHATGSFVPERAPRGGLRVRRRGFSRLIRRTGGVDVLAGLGALLPGYALIVPHRHTASLGELPAGELAEALSVAWRYAGLIEKELGHATVLVEHGSSGATDGGGGSCIVHSHLHIFPLLNPAHSARFVAPGSRKSSEFADVVDTARRGENYYFCTWKRDEVYLLADPDLPSQFARRVWSETLERPHLWDWAAFPFLDHCADTARRLGGAADSPEEQQMRETLLAYGAAAAGYAERTRRFAAGSSMPQDIVAFARSHEGPLLDAGSGAGRDAAAFADAGKDVIALDACLPLLGLAPDHPRVHKVSGDVRALPLAGASMGSVWCSAVLLHLPSAQLLRALAEFHRVLRPGGVAHISVKEGEGHASLPIGADTAFLRHFFYYRIDDLVTLARQARFEVVRSWVEEEQDSSEDIQRWVKFWLRKAE</sequence>
<dbReference type="SUPFAM" id="SSF53335">
    <property type="entry name" value="S-adenosyl-L-methionine-dependent methyltransferases"/>
    <property type="match status" value="1"/>
</dbReference>
<dbReference type="GeneID" id="95448522"/>
<dbReference type="SUPFAM" id="SSF54197">
    <property type="entry name" value="HIT-like"/>
    <property type="match status" value="1"/>
</dbReference>
<dbReference type="CDD" id="cd02440">
    <property type="entry name" value="AdoMet_MTases"/>
    <property type="match status" value="1"/>
</dbReference>
<evidence type="ECO:0000313" key="3">
    <source>
        <dbReference type="EMBL" id="TGN78110.1"/>
    </source>
</evidence>
<protein>
    <submittedName>
        <fullName evidence="3">Methyltransferase domain-containing protein</fullName>
    </submittedName>
</protein>
<feature type="short sequence motif" description="Histidine triad motif" evidence="1">
    <location>
        <begin position="144"/>
        <end position="148"/>
    </location>
</feature>
<comment type="caution">
    <text evidence="3">The sequence shown here is derived from an EMBL/GenBank/DDBJ whole genome shotgun (WGS) entry which is preliminary data.</text>
</comment>
<dbReference type="Gene3D" id="3.40.50.150">
    <property type="entry name" value="Vaccinia Virus protein VP39"/>
    <property type="match status" value="1"/>
</dbReference>
<dbReference type="GO" id="GO:0008757">
    <property type="term" value="F:S-adenosylmethionine-dependent methyltransferase activity"/>
    <property type="evidence" value="ECO:0007669"/>
    <property type="project" value="InterPro"/>
</dbReference>
<dbReference type="RefSeq" id="WP_135785805.1">
    <property type="nucleotide sequence ID" value="NZ_SRRT01000003.1"/>
</dbReference>
<keyword evidence="3" id="KW-0489">Methyltransferase</keyword>
<reference evidence="3 4" key="1">
    <citation type="submission" date="2019-04" db="EMBL/GenBank/DDBJ databases">
        <title>Streptomyces sp. nov. Bv016 isolated from bark of Buahinia variegata.</title>
        <authorList>
            <person name="Kanchanasin P."/>
            <person name="Tanasupawat S."/>
            <person name="Yuki M."/>
            <person name="Kudo T."/>
        </authorList>
    </citation>
    <scope>NUCLEOTIDE SEQUENCE [LARGE SCALE GENOMIC DNA]</scope>
    <source>
        <strain evidence="3 4">Bv016</strain>
    </source>
</reference>
<dbReference type="InterPro" id="IPR036265">
    <property type="entry name" value="HIT-like_sf"/>
</dbReference>
<proteinExistence type="predicted"/>
<evidence type="ECO:0000313" key="4">
    <source>
        <dbReference type="Proteomes" id="UP000298159"/>
    </source>
</evidence>
<evidence type="ECO:0000256" key="1">
    <source>
        <dbReference type="PROSITE-ProRule" id="PRU00464"/>
    </source>
</evidence>
<dbReference type="InterPro" id="IPR029063">
    <property type="entry name" value="SAM-dependent_MTases_sf"/>
</dbReference>
<dbReference type="AlphaFoldDB" id="A0A4Z1D6V3"/>